<evidence type="ECO:0008006" key="4">
    <source>
        <dbReference type="Google" id="ProtNLM"/>
    </source>
</evidence>
<dbReference type="RefSeq" id="WP_060535297.1">
    <property type="nucleotide sequence ID" value="NZ_CP013023.1"/>
</dbReference>
<evidence type="ECO:0000313" key="3">
    <source>
        <dbReference type="Proteomes" id="UP000078148"/>
    </source>
</evidence>
<feature type="region of interest" description="Disordered" evidence="1">
    <location>
        <begin position="163"/>
        <end position="258"/>
    </location>
</feature>
<gene>
    <name evidence="2" type="ORF">AR543_15005</name>
</gene>
<accession>A0A172ZI21</accession>
<dbReference type="STRING" id="1616788.AR543_15005"/>
<evidence type="ECO:0000256" key="1">
    <source>
        <dbReference type="SAM" id="MobiDB-lite"/>
    </source>
</evidence>
<reference evidence="3" key="1">
    <citation type="submission" date="2015-10" db="EMBL/GenBank/DDBJ databases">
        <title>Genome of Paenibacillus bovis sp. nov.</title>
        <authorList>
            <person name="Wu Z."/>
            <person name="Gao C."/>
            <person name="Liu Z."/>
            <person name="Zheng H."/>
        </authorList>
    </citation>
    <scope>NUCLEOTIDE SEQUENCE [LARGE SCALE GENOMIC DNA]</scope>
    <source>
        <strain evidence="3">BD3526</strain>
    </source>
</reference>
<dbReference type="InterPro" id="IPR025341">
    <property type="entry name" value="DUF4247"/>
</dbReference>
<protein>
    <recommendedName>
        <fullName evidence="4">DUF4247 domain-containing protein</fullName>
    </recommendedName>
</protein>
<proteinExistence type="predicted"/>
<keyword evidence="3" id="KW-1185">Reference proteome</keyword>
<dbReference type="AlphaFoldDB" id="A0A172ZI21"/>
<dbReference type="Pfam" id="PF14042">
    <property type="entry name" value="DUF4247"/>
    <property type="match status" value="1"/>
</dbReference>
<feature type="compositionally biased region" description="Polar residues" evidence="1">
    <location>
        <begin position="185"/>
        <end position="216"/>
    </location>
</feature>
<organism evidence="2 3">
    <name type="scientific">Paenibacillus bovis</name>
    <dbReference type="NCBI Taxonomy" id="1616788"/>
    <lineage>
        <taxon>Bacteria</taxon>
        <taxon>Bacillati</taxon>
        <taxon>Bacillota</taxon>
        <taxon>Bacilli</taxon>
        <taxon>Bacillales</taxon>
        <taxon>Paenibacillaceae</taxon>
        <taxon>Paenibacillus</taxon>
    </lineage>
</organism>
<evidence type="ECO:0000313" key="2">
    <source>
        <dbReference type="EMBL" id="ANF97179.1"/>
    </source>
</evidence>
<dbReference type="PROSITE" id="PS51257">
    <property type="entry name" value="PROKAR_LIPOPROTEIN"/>
    <property type="match status" value="1"/>
</dbReference>
<sequence>MKSRASWLIKIVLVLSLVTSLLSGCGIGSNNSKLNYPLESVSRDGDSTSYVYRAAGQTVPVVAEQLSDQRTPQNMSVEDPKRMFLVYENELIQVQQDPNKPEDTIIEVDSHEYVRRNYDSSFLQGYLTATLINQLFGALGGLGGYGGYYGGGHYRGYASQKTYPPQTQYKKPTVQDIQQAPPMTVNKSGSIFKRGNSSTSKRSQYDSNTPSRGSPYSSGTINRGNSSNRSNGGFFSPSGSSAPKSSFGSGKIRKRGRR</sequence>
<dbReference type="KEGG" id="pbv:AR543_15005"/>
<feature type="compositionally biased region" description="Low complexity" evidence="1">
    <location>
        <begin position="217"/>
        <end position="250"/>
    </location>
</feature>
<feature type="compositionally biased region" description="Polar residues" evidence="1">
    <location>
        <begin position="163"/>
        <end position="178"/>
    </location>
</feature>
<dbReference type="OrthoDB" id="2967172at2"/>
<dbReference type="EMBL" id="CP013023">
    <property type="protein sequence ID" value="ANF97179.1"/>
    <property type="molecule type" value="Genomic_DNA"/>
</dbReference>
<reference evidence="2 3" key="2">
    <citation type="journal article" date="2016" name="Int. J. Syst. Evol. Microbiol.">
        <title>Paenibacillus bovis sp. nov., isolated from raw yak (Bos grunniens) milk.</title>
        <authorList>
            <person name="Gao C."/>
            <person name="Han J."/>
            <person name="Liu Z."/>
            <person name="Xu X."/>
            <person name="Hang F."/>
            <person name="Wu Z."/>
        </authorList>
    </citation>
    <scope>NUCLEOTIDE SEQUENCE [LARGE SCALE GENOMIC DNA]</scope>
    <source>
        <strain evidence="2 3">BD3526</strain>
    </source>
</reference>
<dbReference type="Proteomes" id="UP000078148">
    <property type="component" value="Chromosome"/>
</dbReference>
<name>A0A172ZI21_9BACL</name>